<proteinExistence type="predicted"/>
<organism evidence="1 2">
    <name type="scientific">Microcystis flos-aquae Mf_QC_C_20070823_S10D</name>
    <dbReference type="NCBI Taxonomy" id="2486236"/>
    <lineage>
        <taxon>Bacteria</taxon>
        <taxon>Bacillati</taxon>
        <taxon>Cyanobacteriota</taxon>
        <taxon>Cyanophyceae</taxon>
        <taxon>Oscillatoriophycideae</taxon>
        <taxon>Chroococcales</taxon>
        <taxon>Microcystaceae</taxon>
        <taxon>Microcystis</taxon>
    </lineage>
</organism>
<accession>A0A552KMH3</accession>
<reference evidence="1 2" key="1">
    <citation type="submission" date="2019-01" db="EMBL/GenBank/DDBJ databases">
        <title>Coherence of Microcystis species and biogeography revealed through population genomics.</title>
        <authorList>
            <person name="Perez-Carrascal O.M."/>
            <person name="Terrat Y."/>
            <person name="Giani A."/>
            <person name="Fortin N."/>
            <person name="Tromas N."/>
            <person name="Shapiro B.J."/>
        </authorList>
    </citation>
    <scope>NUCLEOTIDE SEQUENCE [LARGE SCALE GENOMIC DNA]</scope>
    <source>
        <strain evidence="1">Mf_QC_C_20070823_S10D</strain>
    </source>
</reference>
<dbReference type="Gene3D" id="3.30.70.2940">
    <property type="match status" value="1"/>
</dbReference>
<dbReference type="InterPro" id="IPR019117">
    <property type="entry name" value="CRISPR-assoc_protein_Cmr3"/>
</dbReference>
<comment type="caution">
    <text evidence="1">The sequence shown here is derived from an EMBL/GenBank/DDBJ whole genome shotgun (WGS) entry which is preliminary data.</text>
</comment>
<evidence type="ECO:0000313" key="2">
    <source>
        <dbReference type="Proteomes" id="UP000315868"/>
    </source>
</evidence>
<name>A0A552KMH3_9CHRO</name>
<dbReference type="Proteomes" id="UP000315868">
    <property type="component" value="Unassembled WGS sequence"/>
</dbReference>
<protein>
    <submittedName>
        <fullName evidence="1">CRISPR-associated protein Cmr3</fullName>
    </submittedName>
</protein>
<gene>
    <name evidence="1" type="ORF">EWV45_16375</name>
</gene>
<dbReference type="EMBL" id="SFAM01000148">
    <property type="protein sequence ID" value="TRV09182.1"/>
    <property type="molecule type" value="Genomic_DNA"/>
</dbReference>
<dbReference type="Pfam" id="PF09700">
    <property type="entry name" value="Cas_Cmr3"/>
    <property type="match status" value="1"/>
</dbReference>
<sequence>MYWYTITPLDVLLLRDAKPFSSKETAWVGSTFPPNSYTIAGALSALLDRSKNSYFKITGPFLSFAGDTLYLPRPLGFANSDPLIPVSWSDNLTISENHIFWDRLKPAPLAKAKPNKNCQNRENQAEEENEGKYRQYLPFKVILDYLKTGAIDPCWLVKHKGEDKPWREEIRSHNAMKPGSKQVEDADGYFVEKAIRMLPGWSIAIGIDVNIPTPTTLRLGGEGHRVILEKCDNLGQQWQELKQKSEENFKQINKAIAYLVTPGIFERRHDNNQAICRSWPWEWKLAHTVNSNQKPGNLVSVATDRAIPISCRIQSKENTSIPAPQVFAAPPGSQYYLNQPERLFQDQPDSPEYHQRWRKLGYSELLWINYKENS</sequence>
<evidence type="ECO:0000313" key="1">
    <source>
        <dbReference type="EMBL" id="TRV09182.1"/>
    </source>
</evidence>
<dbReference type="AlphaFoldDB" id="A0A552KMH3"/>